<gene>
    <name evidence="1" type="ORF">PsorP6_017070</name>
</gene>
<comment type="caution">
    <text evidence="1">The sequence shown here is derived from an EMBL/GenBank/DDBJ whole genome shotgun (WGS) entry which is preliminary data.</text>
</comment>
<keyword evidence="2" id="KW-1185">Reference proteome</keyword>
<organism evidence="1 2">
    <name type="scientific">Peronosclerospora sorghi</name>
    <dbReference type="NCBI Taxonomy" id="230839"/>
    <lineage>
        <taxon>Eukaryota</taxon>
        <taxon>Sar</taxon>
        <taxon>Stramenopiles</taxon>
        <taxon>Oomycota</taxon>
        <taxon>Peronosporomycetes</taxon>
        <taxon>Peronosporales</taxon>
        <taxon>Peronosporaceae</taxon>
        <taxon>Peronosclerospora</taxon>
    </lineage>
</organism>
<accession>A0ACC0WCH6</accession>
<dbReference type="EMBL" id="CM047581">
    <property type="protein sequence ID" value="KAI9916122.1"/>
    <property type="molecule type" value="Genomic_DNA"/>
</dbReference>
<protein>
    <submittedName>
        <fullName evidence="1">Uncharacterized protein</fullName>
    </submittedName>
</protein>
<sequence length="66" mass="7553">MVLTTVQDSSKTMSSPSLFIFRFPFKKDDIEMIKQNGSPKPVIHYTQTLLHFRCGTPEIAKGKSHR</sequence>
<evidence type="ECO:0000313" key="1">
    <source>
        <dbReference type="EMBL" id="KAI9916122.1"/>
    </source>
</evidence>
<reference evidence="1 2" key="1">
    <citation type="journal article" date="2022" name="bioRxiv">
        <title>The genome of the oomycete Peronosclerospora sorghi, a cosmopolitan pathogen of maize and sorghum, is inflated with dispersed pseudogenes.</title>
        <authorList>
            <person name="Fletcher K."/>
            <person name="Martin F."/>
            <person name="Isakeit T."/>
            <person name="Cavanaugh K."/>
            <person name="Magill C."/>
            <person name="Michelmore R."/>
        </authorList>
    </citation>
    <scope>NUCLEOTIDE SEQUENCE [LARGE SCALE GENOMIC DNA]</scope>
    <source>
        <strain evidence="1">P6</strain>
    </source>
</reference>
<proteinExistence type="predicted"/>
<name>A0ACC0WCH6_9STRA</name>
<dbReference type="Proteomes" id="UP001163321">
    <property type="component" value="Chromosome 2"/>
</dbReference>
<evidence type="ECO:0000313" key="2">
    <source>
        <dbReference type="Proteomes" id="UP001163321"/>
    </source>
</evidence>